<accession>A0A1I7TZA1</accession>
<proteinExistence type="predicted"/>
<evidence type="ECO:0000256" key="1">
    <source>
        <dbReference type="SAM" id="MobiDB-lite"/>
    </source>
</evidence>
<evidence type="ECO:0000313" key="2">
    <source>
        <dbReference type="Proteomes" id="UP000095282"/>
    </source>
</evidence>
<feature type="region of interest" description="Disordered" evidence="1">
    <location>
        <begin position="53"/>
        <end position="86"/>
    </location>
</feature>
<name>A0A1I7TZA1_9PELO</name>
<dbReference type="Proteomes" id="UP000095282">
    <property type="component" value="Unplaced"/>
</dbReference>
<keyword evidence="2" id="KW-1185">Reference proteome</keyword>
<reference evidence="3" key="1">
    <citation type="submission" date="2016-11" db="UniProtKB">
        <authorList>
            <consortium name="WormBaseParasite"/>
        </authorList>
    </citation>
    <scope>IDENTIFICATION</scope>
</reference>
<dbReference type="WBParaSite" id="Csp11.Scaffold629.g13287.t1">
    <property type="protein sequence ID" value="Csp11.Scaffold629.g13287.t1"/>
    <property type="gene ID" value="Csp11.Scaffold629.g13287"/>
</dbReference>
<sequence>MCLRIEAETARFFEELNEDEKMERLQNENKLRLLEERMRRADAAREAIAKKIEELKRTNQERKAEKEKGERKNNESDKKNQDRNNK</sequence>
<evidence type="ECO:0000313" key="3">
    <source>
        <dbReference type="WBParaSite" id="Csp11.Scaffold629.g13287.t1"/>
    </source>
</evidence>
<organism evidence="2 3">
    <name type="scientific">Caenorhabditis tropicalis</name>
    <dbReference type="NCBI Taxonomy" id="1561998"/>
    <lineage>
        <taxon>Eukaryota</taxon>
        <taxon>Metazoa</taxon>
        <taxon>Ecdysozoa</taxon>
        <taxon>Nematoda</taxon>
        <taxon>Chromadorea</taxon>
        <taxon>Rhabditida</taxon>
        <taxon>Rhabditina</taxon>
        <taxon>Rhabditomorpha</taxon>
        <taxon>Rhabditoidea</taxon>
        <taxon>Rhabditidae</taxon>
        <taxon>Peloderinae</taxon>
        <taxon>Caenorhabditis</taxon>
    </lineage>
</organism>
<protein>
    <submittedName>
        <fullName evidence="3">Uncharacterized protein</fullName>
    </submittedName>
</protein>
<dbReference type="AlphaFoldDB" id="A0A1I7TZA1"/>